<dbReference type="CTD" id="8230769"/>
<dbReference type="Proteomes" id="UP000009046">
    <property type="component" value="Unassembled WGS sequence"/>
</dbReference>
<sequence>MDFKTDTIGKSYCKLNKFLIGKSVSDFYNAEEFISSFNESSKFENSLQSIIINSLHLTSKVEEILLSQNNDNIKQVFKCDWFFKESLKPDEFCTKIFPNVSASLRCKLFTKLSKVIANGKDAEVLMQFIQKNYSKSSGEIFLPKCDVNFIKNYFSNEKPFLQHVKADKIWLNISRRHPSLFLEILSNYFDSSNPEYKNYFQHNKALLFLAANHSDLFIPFYIKYYSKLLYLNFGIKLTRKLGGKLKEVIFKSNHLIQSSSIFKREVLFKAFSFNDQVKFLVSLVIFKKNKLTFFNWINSIYEITLLMLSVTPNKRLQMLESVFKELLELIPLDQRLNYVVAYEKELTDPNNEKYENCKFNEGLNTWEPPDEMENFVYLFPFDSAFSRYKQMLSKACVLYKRQDLVQFMIKLCAINRDYINLKTVVDYVFTRFRNDSTQVFIQFMTDVFRNFSLTLLDVTVIEKIEEMLELCFLRNDRYSYSYLLEKCMYYRLHKNMEVDFLIKKMIDWKISEGIEEDFIHDFKNVDARKLFFRFYKELIKWMTSNPDNKKSSKTIPNWILMTISDYNTNNLKTPIIVTDVPELIRHINLIVKKNTNDVLNDVDTVETLKNKSVSLFLTQSKANLFKYLLKHHPQIICDKFDNFVSFLISNFEEPGIKDVFFSCLKMLSFMSLNEKLFTNISKEFQENKNVAIKRNNYFKEVLWSFQNCCYHSRTDEIVPKLMNILKDSNISKIAIKKELIRVLVNITNFSESLVISNKCWSMIDHYSTRTVLLKKVTSSFLEQPSEETFNTLKKFISESDELVIESRPPLKDIPLKYFEDYVLTLWTFSEKQSPRLKNHLQDSILSVFRTVTHEDSKSAMIILNAILENWPYTTNTVLFEDYLIITYYEMYFRLFNKFQNTSVEHKSEQFGKELRKLFCGYTEYNHLSLLFLKSFDAFIKELNSHKQNFDILSTLKELLNEPQDITLAIFVILTISDDFVKLYKSDNRNLNAQEKAHMNTLSDIVNSLSSNQNYVIQIHFKKKFGIDDAELQSHMDTTSTG</sequence>
<dbReference type="HOGENOM" id="CLU_292617_0_0_1"/>
<dbReference type="KEGG" id="phu:Phum_PHUM243910"/>
<organism>
    <name type="scientific">Pediculus humanus subsp. corporis</name>
    <name type="common">Body louse</name>
    <dbReference type="NCBI Taxonomy" id="121224"/>
    <lineage>
        <taxon>Eukaryota</taxon>
        <taxon>Metazoa</taxon>
        <taxon>Ecdysozoa</taxon>
        <taxon>Arthropoda</taxon>
        <taxon>Hexapoda</taxon>
        <taxon>Insecta</taxon>
        <taxon>Pterygota</taxon>
        <taxon>Neoptera</taxon>
        <taxon>Paraneoptera</taxon>
        <taxon>Psocodea</taxon>
        <taxon>Troctomorpha</taxon>
        <taxon>Phthiraptera</taxon>
        <taxon>Anoplura</taxon>
        <taxon>Pediculidae</taxon>
        <taxon>Pediculus</taxon>
    </lineage>
</organism>
<reference evidence="1" key="2">
    <citation type="submission" date="2007-04" db="EMBL/GenBank/DDBJ databases">
        <title>The genome of the human body louse.</title>
        <authorList>
            <consortium name="The Human Body Louse Genome Consortium"/>
            <person name="Kirkness E."/>
            <person name="Walenz B."/>
            <person name="Hass B."/>
            <person name="Bruggner R."/>
            <person name="Strausberg R."/>
        </authorList>
    </citation>
    <scope>NUCLEOTIDE SEQUENCE</scope>
    <source>
        <strain evidence="1">USDA</strain>
    </source>
</reference>
<reference evidence="1" key="1">
    <citation type="submission" date="2007-04" db="EMBL/GenBank/DDBJ databases">
        <title>Annotation of Pediculus humanus corporis strain USDA.</title>
        <authorList>
            <person name="Kirkness E."/>
            <person name="Hannick L."/>
            <person name="Hass B."/>
            <person name="Bruggner R."/>
            <person name="Lawson D."/>
            <person name="Bidwell S."/>
            <person name="Joardar V."/>
            <person name="Caler E."/>
            <person name="Walenz B."/>
            <person name="Inman J."/>
            <person name="Schobel S."/>
            <person name="Galinsky K."/>
            <person name="Amedeo P."/>
            <person name="Strausberg R."/>
        </authorList>
    </citation>
    <scope>NUCLEOTIDE SEQUENCE</scope>
    <source>
        <strain evidence="1">USDA</strain>
    </source>
</reference>
<evidence type="ECO:0000313" key="3">
    <source>
        <dbReference type="Proteomes" id="UP000009046"/>
    </source>
</evidence>
<dbReference type="EMBL" id="AAZO01002827">
    <property type="status" value="NOT_ANNOTATED_CDS"/>
    <property type="molecule type" value="Genomic_DNA"/>
</dbReference>
<evidence type="ECO:0000313" key="2">
    <source>
        <dbReference type="EnsemblMetazoa" id="PHUM243910-PA"/>
    </source>
</evidence>
<evidence type="ECO:0000313" key="1">
    <source>
        <dbReference type="EMBL" id="EEB13496.1"/>
    </source>
</evidence>
<keyword evidence="3" id="KW-1185">Reference proteome</keyword>
<dbReference type="RefSeq" id="XP_002426234.1">
    <property type="nucleotide sequence ID" value="XM_002426189.1"/>
</dbReference>
<dbReference type="GeneID" id="8230769"/>
<name>E0VJE0_PEDHC</name>
<protein>
    <submittedName>
        <fullName evidence="1 2">Uncharacterized protein</fullName>
    </submittedName>
</protein>
<dbReference type="EMBL" id="AAZO01002828">
    <property type="status" value="NOT_ANNOTATED_CDS"/>
    <property type="molecule type" value="Genomic_DNA"/>
</dbReference>
<dbReference type="EMBL" id="DS235222">
    <property type="protein sequence ID" value="EEB13496.1"/>
    <property type="molecule type" value="Genomic_DNA"/>
</dbReference>
<dbReference type="VEuPathDB" id="VectorBase:PHUM243910"/>
<dbReference type="AlphaFoldDB" id="E0VJE0"/>
<reference evidence="2" key="3">
    <citation type="submission" date="2020-05" db="UniProtKB">
        <authorList>
            <consortium name="EnsemblMetazoa"/>
        </authorList>
    </citation>
    <scope>IDENTIFICATION</scope>
    <source>
        <strain evidence="2">USDA</strain>
    </source>
</reference>
<dbReference type="eggNOG" id="ENOG502T6ZG">
    <property type="taxonomic scope" value="Eukaryota"/>
</dbReference>
<accession>E0VJE0</accession>
<dbReference type="EnsemblMetazoa" id="PHUM243910-RA">
    <property type="protein sequence ID" value="PHUM243910-PA"/>
    <property type="gene ID" value="PHUM243910"/>
</dbReference>
<proteinExistence type="predicted"/>
<dbReference type="OMA" id="EMRWINI"/>
<gene>
    <name evidence="2" type="primary">8230769</name>
    <name evidence="1" type="ORF">Phum_PHUM243910</name>
</gene>
<dbReference type="OrthoDB" id="6617263at2759"/>
<dbReference type="InParanoid" id="E0VJE0"/>